<dbReference type="eggNOG" id="arCOG01018">
    <property type="taxonomic scope" value="Archaea"/>
</dbReference>
<dbReference type="RefSeq" id="WP_014406821.1">
    <property type="nucleotide sequence ID" value="NC_017034.1"/>
</dbReference>
<dbReference type="GO" id="GO:0002128">
    <property type="term" value="P:tRNA nucleoside ribose methylation"/>
    <property type="evidence" value="ECO:0007669"/>
    <property type="project" value="TreeGrafter"/>
</dbReference>
<reference evidence="6 7" key="1">
    <citation type="journal article" date="2012" name="J. Bacteriol.">
        <title>Complete genome sequence of a thermophilic methanogen, Methanocella conradii HZ254, isolated from Chinese rice field soil.</title>
        <authorList>
            <person name="Lu Z."/>
            <person name="Lu Y."/>
        </authorList>
    </citation>
    <scope>NUCLEOTIDE SEQUENCE [LARGE SCALE GENOMIC DNA]</scope>
    <source>
        <strain evidence="7">DSM 24694 / JCM 17849 / CGMCC 1.5162 / HZ254</strain>
    </source>
</reference>
<dbReference type="PIRSF" id="PIRSF004808">
    <property type="entry name" value="LasT"/>
    <property type="match status" value="1"/>
</dbReference>
<dbReference type="STRING" id="1041930.Mtc_2255"/>
<name>H8IAY0_METCZ</name>
<dbReference type="Gene3D" id="1.10.8.590">
    <property type="match status" value="1"/>
</dbReference>
<evidence type="ECO:0000256" key="4">
    <source>
        <dbReference type="ARBA" id="ARBA00022691"/>
    </source>
</evidence>
<keyword evidence="3" id="KW-0808">Transferase</keyword>
<evidence type="ECO:0000256" key="1">
    <source>
        <dbReference type="ARBA" id="ARBA00007228"/>
    </source>
</evidence>
<dbReference type="EMBL" id="CP003243">
    <property type="protein sequence ID" value="AFD00990.1"/>
    <property type="molecule type" value="Genomic_DNA"/>
</dbReference>
<dbReference type="SUPFAM" id="SSF75217">
    <property type="entry name" value="alpha/beta knot"/>
    <property type="match status" value="1"/>
</dbReference>
<keyword evidence="2 6" id="KW-0489">Methyltransferase</keyword>
<dbReference type="OrthoDB" id="372184at2157"/>
<proteinExistence type="inferred from homology"/>
<dbReference type="Proteomes" id="UP000005233">
    <property type="component" value="Chromosome"/>
</dbReference>
<accession>H8IAY0</accession>
<dbReference type="Gene3D" id="3.40.1280.10">
    <property type="match status" value="1"/>
</dbReference>
<sequence>MMSVRVVLVEPRYEGNVGAVCRVMKNFGFSELFLVKPCGLGDFAKAMSMHARDVLESARIVDTFEEALEGVDIAIATTGKPGARLAGHVRHPYFNPKELREMLEDKAGTAALVFGREDRGLTNDTLERCDIVAYIPTSKEYPIMNLSQAVAIFMYELSGFKGGRVALASRELMDVFYSHYEGLLDDIGYPEHKKGRTMTMLRRIYGRAMLNEREYYTMMGVLHEIELALERARKHG</sequence>
<comment type="similarity">
    <text evidence="1">Belongs to the class IV-like SAM-binding methyltransferase superfamily. RNA methyltransferase TrmH family.</text>
</comment>
<dbReference type="PANTHER" id="PTHR42786">
    <property type="entry name" value="TRNA/RRNA METHYLTRANSFERASE"/>
    <property type="match status" value="1"/>
</dbReference>
<dbReference type="AlphaFoldDB" id="H8IAY0"/>
<protein>
    <submittedName>
        <fullName evidence="6">RNA methyltransferase, TrmH family, group 1</fullName>
    </submittedName>
</protein>
<organism evidence="6 7">
    <name type="scientific">Methanocella conradii (strain DSM 24694 / JCM 17849 / CGMCC 1.5162 / HZ254)</name>
    <dbReference type="NCBI Taxonomy" id="1041930"/>
    <lineage>
        <taxon>Archaea</taxon>
        <taxon>Methanobacteriati</taxon>
        <taxon>Methanobacteriota</taxon>
        <taxon>Stenosarchaea group</taxon>
        <taxon>Methanomicrobia</taxon>
        <taxon>Methanocellales</taxon>
        <taxon>Methanocellaceae</taxon>
        <taxon>Methanocella</taxon>
    </lineage>
</organism>
<evidence type="ECO:0000256" key="2">
    <source>
        <dbReference type="ARBA" id="ARBA00022603"/>
    </source>
</evidence>
<dbReference type="GO" id="GO:0008173">
    <property type="term" value="F:RNA methyltransferase activity"/>
    <property type="evidence" value="ECO:0007669"/>
    <property type="project" value="InterPro"/>
</dbReference>
<keyword evidence="7" id="KW-1185">Reference proteome</keyword>
<evidence type="ECO:0000256" key="3">
    <source>
        <dbReference type="ARBA" id="ARBA00022679"/>
    </source>
</evidence>
<dbReference type="GeneID" id="11972420"/>
<dbReference type="GO" id="GO:0003723">
    <property type="term" value="F:RNA binding"/>
    <property type="evidence" value="ECO:0007669"/>
    <property type="project" value="InterPro"/>
</dbReference>
<dbReference type="CDD" id="cd18093">
    <property type="entry name" value="SpoU-like_TrmJ"/>
    <property type="match status" value="1"/>
</dbReference>
<dbReference type="HOGENOM" id="CLU_056931_3_0_2"/>
<dbReference type="InterPro" id="IPR029026">
    <property type="entry name" value="tRNA_m1G_MTases_N"/>
</dbReference>
<dbReference type="NCBIfam" id="TIGR00050">
    <property type="entry name" value="rRNA_methyl_1"/>
    <property type="match status" value="1"/>
</dbReference>
<feature type="domain" description="tRNA/rRNA methyltransferase SpoU type" evidence="5">
    <location>
        <begin position="4"/>
        <end position="155"/>
    </location>
</feature>
<evidence type="ECO:0000259" key="5">
    <source>
        <dbReference type="Pfam" id="PF00588"/>
    </source>
</evidence>
<dbReference type="InterPro" id="IPR029028">
    <property type="entry name" value="Alpha/beta_knot_MTases"/>
</dbReference>
<evidence type="ECO:0000313" key="6">
    <source>
        <dbReference type="EMBL" id="AFD00990.1"/>
    </source>
</evidence>
<evidence type="ECO:0000313" key="7">
    <source>
        <dbReference type="Proteomes" id="UP000005233"/>
    </source>
</evidence>
<keyword evidence="4" id="KW-0949">S-adenosyl-L-methionine</keyword>
<dbReference type="PANTHER" id="PTHR42786:SF2">
    <property type="entry name" value="TRNA (CYTIDINE_URIDINE-2'-O-)-METHYLTRANSFERASE TRMJ"/>
    <property type="match status" value="1"/>
</dbReference>
<dbReference type="InterPro" id="IPR004384">
    <property type="entry name" value="RNA_MeTrfase_TrmJ/LasT"/>
</dbReference>
<gene>
    <name evidence="6" type="ordered locus">Mtc_2255</name>
</gene>
<dbReference type="InterPro" id="IPR001537">
    <property type="entry name" value="SpoU_MeTrfase"/>
</dbReference>
<dbReference type="KEGG" id="mez:Mtc_2255"/>
<dbReference type="GO" id="GO:0005829">
    <property type="term" value="C:cytosol"/>
    <property type="evidence" value="ECO:0007669"/>
    <property type="project" value="TreeGrafter"/>
</dbReference>
<dbReference type="Pfam" id="PF00588">
    <property type="entry name" value="SpoU_methylase"/>
    <property type="match status" value="1"/>
</dbReference>